<evidence type="ECO:0000313" key="3">
    <source>
        <dbReference type="EMBL" id="RIJ49916.1"/>
    </source>
</evidence>
<comment type="caution">
    <text evidence="3">The sequence shown here is derived from an EMBL/GenBank/DDBJ whole genome shotgun (WGS) entry which is preliminary data.</text>
</comment>
<feature type="domain" description="FecR protein" evidence="1">
    <location>
        <begin position="106"/>
        <end position="198"/>
    </location>
</feature>
<dbReference type="GO" id="GO:0016989">
    <property type="term" value="F:sigma factor antagonist activity"/>
    <property type="evidence" value="ECO:0007669"/>
    <property type="project" value="TreeGrafter"/>
</dbReference>
<dbReference type="InterPro" id="IPR012373">
    <property type="entry name" value="Ferrdict_sens_TM"/>
</dbReference>
<dbReference type="Gene3D" id="2.60.120.1440">
    <property type="match status" value="1"/>
</dbReference>
<protein>
    <submittedName>
        <fullName evidence="3">DUF4974 domain-containing protein</fullName>
    </submittedName>
</protein>
<evidence type="ECO:0000313" key="4">
    <source>
        <dbReference type="Proteomes" id="UP000265926"/>
    </source>
</evidence>
<organism evidence="3 4">
    <name type="scientific">Maribellus luteus</name>
    <dbReference type="NCBI Taxonomy" id="2305463"/>
    <lineage>
        <taxon>Bacteria</taxon>
        <taxon>Pseudomonadati</taxon>
        <taxon>Bacteroidota</taxon>
        <taxon>Bacteroidia</taxon>
        <taxon>Marinilabiliales</taxon>
        <taxon>Prolixibacteraceae</taxon>
        <taxon>Maribellus</taxon>
    </lineage>
</organism>
<reference evidence="3 4" key="1">
    <citation type="submission" date="2018-08" db="EMBL/GenBank/DDBJ databases">
        <title>Pallidiluteibacterium maritimus gen. nov., sp. nov., isolated from coastal sediment.</title>
        <authorList>
            <person name="Zhou L.Y."/>
        </authorList>
    </citation>
    <scope>NUCLEOTIDE SEQUENCE [LARGE SCALE GENOMIC DNA]</scope>
    <source>
        <strain evidence="3 4">XSD2</strain>
    </source>
</reference>
<dbReference type="PANTHER" id="PTHR30273:SF2">
    <property type="entry name" value="PROTEIN FECR"/>
    <property type="match status" value="1"/>
</dbReference>
<dbReference type="InterPro" id="IPR006860">
    <property type="entry name" value="FecR"/>
</dbReference>
<name>A0A399T0T0_9BACT</name>
<dbReference type="EMBL" id="QWGR01000002">
    <property type="protein sequence ID" value="RIJ49916.1"/>
    <property type="molecule type" value="Genomic_DNA"/>
</dbReference>
<dbReference type="AlphaFoldDB" id="A0A399T0T0"/>
<sequence length="333" mass="37876">MKKESLHKDEQLSQYLAFNREISKEEKEMQAAVMAGMTDDIDVDFAFKKVMIRTRKKDKVKQLVQQLTKVAAVLAIPLLIYSAWSIQKQLSKTEVKQEFAEQQFNSPVGMRSHVILPDGTKVWLNAESLLRYEVPFVQQNRKIYLEGEAFLDVASNKNSPFIVTAANTSIEVTGTRFNVKAYPEEEVVAVALQEGSVKFSAVDQANQSNTVEMKPGDHYEVEKNSKNLKAIPGNIDAQISWHKNILVLDDTPLEEVATLLERWYGVKVIITNDELKKYKFSTTFENEPLNRVLELLQLSSPAIKIIYKPGKMNKVEGEKNYSTVIISKNKELM</sequence>
<dbReference type="Pfam" id="PF04773">
    <property type="entry name" value="FecR"/>
    <property type="match status" value="1"/>
</dbReference>
<proteinExistence type="predicted"/>
<dbReference type="InterPro" id="IPR032508">
    <property type="entry name" value="FecR_C"/>
</dbReference>
<gene>
    <name evidence="3" type="ORF">D1614_04005</name>
</gene>
<evidence type="ECO:0000259" key="1">
    <source>
        <dbReference type="Pfam" id="PF04773"/>
    </source>
</evidence>
<keyword evidence="4" id="KW-1185">Reference proteome</keyword>
<dbReference type="Proteomes" id="UP000265926">
    <property type="component" value="Unassembled WGS sequence"/>
</dbReference>
<dbReference type="Pfam" id="PF16344">
    <property type="entry name" value="FecR_C"/>
    <property type="match status" value="1"/>
</dbReference>
<evidence type="ECO:0000259" key="2">
    <source>
        <dbReference type="Pfam" id="PF16344"/>
    </source>
</evidence>
<dbReference type="PIRSF" id="PIRSF018266">
    <property type="entry name" value="FecR"/>
    <property type="match status" value="1"/>
</dbReference>
<dbReference type="OrthoDB" id="1098987at2"/>
<accession>A0A399T0T0</accession>
<dbReference type="Gene3D" id="3.55.50.30">
    <property type="match status" value="1"/>
</dbReference>
<dbReference type="PANTHER" id="PTHR30273">
    <property type="entry name" value="PERIPLASMIC SIGNAL SENSOR AND SIGMA FACTOR ACTIVATOR FECR-RELATED"/>
    <property type="match status" value="1"/>
</dbReference>
<dbReference type="RefSeq" id="WP_119436604.1">
    <property type="nucleotide sequence ID" value="NZ_QWGR01000002.1"/>
</dbReference>
<feature type="domain" description="Protein FecR C-terminal" evidence="2">
    <location>
        <begin position="246"/>
        <end position="301"/>
    </location>
</feature>